<keyword evidence="2" id="KW-1185">Reference proteome</keyword>
<accession>A0A7S7YEC3</accession>
<protein>
    <submittedName>
        <fullName evidence="1">Uncharacterized protein</fullName>
    </submittedName>
</protein>
<evidence type="ECO:0000313" key="2">
    <source>
        <dbReference type="Proteomes" id="UP001162098"/>
    </source>
</evidence>
<dbReference type="EMBL" id="MW018138">
    <property type="protein sequence ID" value="QPB44219.1"/>
    <property type="molecule type" value="Genomic_DNA"/>
</dbReference>
<name>A0A7S7YEC3_9VIRU</name>
<evidence type="ECO:0000313" key="1">
    <source>
        <dbReference type="EMBL" id="QPB44219.1"/>
    </source>
</evidence>
<sequence>MQQPTDTSTLGPRRTKYGKSAWTGDAASYDAAEMKRLLAKHKTQRGVKTRIEELREMKRNHERIIFAKQKRMGAIVAEIARLEKVSTQLPP</sequence>
<organism evidence="1 2">
    <name type="scientific">Medusavirus stheno T3</name>
    <dbReference type="NCBI Taxonomy" id="3069717"/>
    <lineage>
        <taxon>Viruses</taxon>
        <taxon>Varidnaviria</taxon>
        <taxon>Bamfordvirae</taxon>
        <taxon>Nucleocytoviricota</taxon>
        <taxon>Megaviricetes</taxon>
        <taxon>Mamonoviridae</taxon>
        <taxon>Medusavirus</taxon>
        <taxon>Medusavirus sthenus</taxon>
    </lineage>
</organism>
<dbReference type="Proteomes" id="UP001162098">
    <property type="component" value="Segment"/>
</dbReference>
<dbReference type="KEGG" id="vg:80543415"/>
<proteinExistence type="predicted"/>
<reference evidence="1 2" key="1">
    <citation type="submission" date="2020-09" db="EMBL/GenBank/DDBJ databases">
        <authorList>
            <person name="Zhang R."/>
            <person name="Garcia K."/>
            <person name="Ogata H."/>
        </authorList>
    </citation>
    <scope>NUCLEOTIDE SEQUENCE [LARGE SCALE GENOMIC DNA]</scope>
    <source>
        <strain evidence="2">stheno</strain>
    </source>
</reference>